<proteinExistence type="predicted"/>
<feature type="compositionally biased region" description="Basic and acidic residues" evidence="1">
    <location>
        <begin position="80"/>
        <end position="110"/>
    </location>
</feature>
<reference evidence="2 3" key="1">
    <citation type="submission" date="2020-08" db="EMBL/GenBank/DDBJ databases">
        <authorList>
            <person name="Newling K."/>
            <person name="Davey J."/>
            <person name="Forrester S."/>
        </authorList>
    </citation>
    <scope>NUCLEOTIDE SEQUENCE [LARGE SCALE GENOMIC DNA]</scope>
    <source>
        <strain evidence="3">Crithidia deanei Carvalho (ATCC PRA-265)</strain>
    </source>
</reference>
<evidence type="ECO:0000256" key="1">
    <source>
        <dbReference type="SAM" id="MobiDB-lite"/>
    </source>
</evidence>
<evidence type="ECO:0000313" key="2">
    <source>
        <dbReference type="EMBL" id="CAD2220071.1"/>
    </source>
</evidence>
<accession>A0A7G2CMD5</accession>
<name>A0A7G2CMD5_9TRYP</name>
<evidence type="ECO:0000313" key="3">
    <source>
        <dbReference type="Proteomes" id="UP000515908"/>
    </source>
</evidence>
<feature type="compositionally biased region" description="Acidic residues" evidence="1">
    <location>
        <begin position="142"/>
        <end position="152"/>
    </location>
</feature>
<dbReference type="Proteomes" id="UP000515908">
    <property type="component" value="Chromosome 16"/>
</dbReference>
<protein>
    <submittedName>
        <fullName evidence="2">Uncharacterized protein</fullName>
    </submittedName>
</protein>
<feature type="region of interest" description="Disordered" evidence="1">
    <location>
        <begin position="76"/>
        <end position="152"/>
    </location>
</feature>
<sequence length="152" mass="17608">MVPIGYQEVPQAQTDFFKKEVPVENTDTTIFIGEVSRGRHEAMYARKWTEVVKDIECLSPDFYNIRKPELGVQTRVKKVNPADKEKEEATEEEKKAEETPAEEGEKPDAKGKKKKKEKGNLHCLICFRNDEEEPNPDRFENASEESEEEEME</sequence>
<dbReference type="AlphaFoldDB" id="A0A7G2CMD5"/>
<organism evidence="2 3">
    <name type="scientific">Angomonas deanei</name>
    <dbReference type="NCBI Taxonomy" id="59799"/>
    <lineage>
        <taxon>Eukaryota</taxon>
        <taxon>Discoba</taxon>
        <taxon>Euglenozoa</taxon>
        <taxon>Kinetoplastea</taxon>
        <taxon>Metakinetoplastina</taxon>
        <taxon>Trypanosomatida</taxon>
        <taxon>Trypanosomatidae</taxon>
        <taxon>Strigomonadinae</taxon>
        <taxon>Angomonas</taxon>
    </lineage>
</organism>
<keyword evidence="3" id="KW-1185">Reference proteome</keyword>
<dbReference type="VEuPathDB" id="TriTrypDB:ADEAN_000758500"/>
<dbReference type="EMBL" id="LR877160">
    <property type="protein sequence ID" value="CAD2220071.1"/>
    <property type="molecule type" value="Genomic_DNA"/>
</dbReference>
<gene>
    <name evidence="2" type="ORF">ADEAN_000758500</name>
</gene>